<dbReference type="InterPro" id="IPR046889">
    <property type="entry name" value="Sp-CxC"/>
</dbReference>
<dbReference type="Pfam" id="PF20304">
    <property type="entry name" value="Sp-CxC"/>
    <property type="match status" value="1"/>
</dbReference>
<dbReference type="EMBL" id="AAXW01000033">
    <property type="protein sequence ID" value="EAZ89971.1"/>
    <property type="molecule type" value="Genomic_DNA"/>
</dbReference>
<proteinExistence type="predicted"/>
<name>A3IU97_9CHRO</name>
<dbReference type="OrthoDB" id="8481475at2"/>
<evidence type="ECO:0000313" key="2">
    <source>
        <dbReference type="Proteomes" id="UP000003781"/>
    </source>
</evidence>
<organism evidence="1 2">
    <name type="scientific">Crocosphaera chwakensis CCY0110</name>
    <dbReference type="NCBI Taxonomy" id="391612"/>
    <lineage>
        <taxon>Bacteria</taxon>
        <taxon>Bacillati</taxon>
        <taxon>Cyanobacteriota</taxon>
        <taxon>Cyanophyceae</taxon>
        <taxon>Oscillatoriophycideae</taxon>
        <taxon>Chroococcales</taxon>
        <taxon>Aphanothecaceae</taxon>
        <taxon>Crocosphaera</taxon>
        <taxon>Crocosphaera chwakensis</taxon>
    </lineage>
</organism>
<sequence length="64" mass="7406">MSIEPEIKKAIEDSVEEMSQDDSVSRQIISWLEAINKNTLSDSDKAQRLELIYESIKIENSYED</sequence>
<dbReference type="AlphaFoldDB" id="A3IU97"/>
<dbReference type="RefSeq" id="WP_008276953.1">
    <property type="nucleotide sequence ID" value="NZ_AAXW01000033.1"/>
</dbReference>
<dbReference type="Proteomes" id="UP000003781">
    <property type="component" value="Unassembled WGS sequence"/>
</dbReference>
<protein>
    <submittedName>
        <fullName evidence="1">Uncharacterized protein</fullName>
    </submittedName>
</protein>
<accession>A3IU97</accession>
<evidence type="ECO:0000313" key="1">
    <source>
        <dbReference type="EMBL" id="EAZ89971.1"/>
    </source>
</evidence>
<gene>
    <name evidence="1" type="ORF">CY0110_07239</name>
</gene>
<comment type="caution">
    <text evidence="1">The sequence shown here is derived from an EMBL/GenBank/DDBJ whole genome shotgun (WGS) entry which is preliminary data.</text>
</comment>
<reference evidence="1 2" key="1">
    <citation type="submission" date="2007-03" db="EMBL/GenBank/DDBJ databases">
        <authorList>
            <person name="Stal L."/>
            <person name="Ferriera S."/>
            <person name="Johnson J."/>
            <person name="Kravitz S."/>
            <person name="Beeson K."/>
            <person name="Sutton G."/>
            <person name="Rogers Y.-H."/>
            <person name="Friedman R."/>
            <person name="Frazier M."/>
            <person name="Venter J.C."/>
        </authorList>
    </citation>
    <scope>NUCLEOTIDE SEQUENCE [LARGE SCALE GENOMIC DNA]</scope>
    <source>
        <strain evidence="1 2">CCY0110</strain>
    </source>
</reference>
<keyword evidence="2" id="KW-1185">Reference proteome</keyword>